<evidence type="ECO:0000259" key="13">
    <source>
        <dbReference type="PROSITE" id="PS50929"/>
    </source>
</evidence>
<dbReference type="PROSITE" id="PS50893">
    <property type="entry name" value="ABC_TRANSPORTER_2"/>
    <property type="match status" value="1"/>
</dbReference>
<feature type="transmembrane region" description="Helical" evidence="11">
    <location>
        <begin position="257"/>
        <end position="283"/>
    </location>
</feature>
<dbReference type="InterPro" id="IPR039421">
    <property type="entry name" value="Type_1_exporter"/>
</dbReference>
<dbReference type="GO" id="GO:0140359">
    <property type="term" value="F:ABC-type transporter activity"/>
    <property type="evidence" value="ECO:0007669"/>
    <property type="project" value="InterPro"/>
</dbReference>
<evidence type="ECO:0000256" key="7">
    <source>
        <dbReference type="ARBA" id="ARBA00022840"/>
    </source>
</evidence>
<dbReference type="SMART" id="SM00382">
    <property type="entry name" value="AAA"/>
    <property type="match status" value="1"/>
</dbReference>
<dbReference type="InterPro" id="IPR003593">
    <property type="entry name" value="AAA+_ATPase"/>
</dbReference>
<dbReference type="InterPro" id="IPR011527">
    <property type="entry name" value="ABC1_TM_dom"/>
</dbReference>
<dbReference type="GO" id="GO:0034775">
    <property type="term" value="P:glutathione transmembrane transport"/>
    <property type="evidence" value="ECO:0007669"/>
    <property type="project" value="InterPro"/>
</dbReference>
<dbReference type="Pfam" id="PF00005">
    <property type="entry name" value="ABC_tran"/>
    <property type="match status" value="1"/>
</dbReference>
<evidence type="ECO:0000313" key="15">
    <source>
        <dbReference type="Proteomes" id="UP000243528"/>
    </source>
</evidence>
<protein>
    <submittedName>
        <fullName evidence="14">ATP-binding cassette subfamily C protein/ATP-binding cassette subfamily C protein CydC</fullName>
    </submittedName>
</protein>
<feature type="domain" description="ABC transmembrane type-1" evidence="13">
    <location>
        <begin position="41"/>
        <end position="323"/>
    </location>
</feature>
<dbReference type="PANTHER" id="PTHR24221">
    <property type="entry name" value="ATP-BINDING CASSETTE SUB-FAMILY B"/>
    <property type="match status" value="1"/>
</dbReference>
<evidence type="ECO:0000256" key="9">
    <source>
        <dbReference type="ARBA" id="ARBA00023136"/>
    </source>
</evidence>
<feature type="transmembrane region" description="Helical" evidence="11">
    <location>
        <begin position="71"/>
        <end position="87"/>
    </location>
</feature>
<keyword evidence="5 11" id="KW-0812">Transmembrane</keyword>
<proteinExistence type="predicted"/>
<evidence type="ECO:0000313" key="14">
    <source>
        <dbReference type="EMBL" id="PSL06678.1"/>
    </source>
</evidence>
<reference evidence="14 15" key="1">
    <citation type="submission" date="2018-03" db="EMBL/GenBank/DDBJ databases">
        <title>Genomic Encyclopedia of Archaeal and Bacterial Type Strains, Phase II (KMG-II): from individual species to whole genera.</title>
        <authorList>
            <person name="Goeker M."/>
        </authorList>
    </citation>
    <scope>NUCLEOTIDE SEQUENCE [LARGE SCALE GENOMIC DNA]</scope>
    <source>
        <strain evidence="14 15">DSM 45211</strain>
    </source>
</reference>
<dbReference type="PANTHER" id="PTHR24221:SF654">
    <property type="entry name" value="ATP-BINDING CASSETTE SUB-FAMILY B MEMBER 6"/>
    <property type="match status" value="1"/>
</dbReference>
<evidence type="ECO:0000256" key="3">
    <source>
        <dbReference type="ARBA" id="ARBA00022475"/>
    </source>
</evidence>
<keyword evidence="15" id="KW-1185">Reference proteome</keyword>
<dbReference type="Pfam" id="PF00664">
    <property type="entry name" value="ABC_membrane"/>
    <property type="match status" value="1"/>
</dbReference>
<comment type="subcellular location">
    <subcellularLocation>
        <location evidence="1">Cell membrane</location>
        <topology evidence="1">Multi-pass membrane protein</topology>
    </subcellularLocation>
</comment>
<dbReference type="Proteomes" id="UP000243528">
    <property type="component" value="Unassembled WGS sequence"/>
</dbReference>
<dbReference type="GO" id="GO:0016887">
    <property type="term" value="F:ATP hydrolysis activity"/>
    <property type="evidence" value="ECO:0007669"/>
    <property type="project" value="InterPro"/>
</dbReference>
<evidence type="ECO:0000256" key="8">
    <source>
        <dbReference type="ARBA" id="ARBA00022989"/>
    </source>
</evidence>
<dbReference type="InterPro" id="IPR027417">
    <property type="entry name" value="P-loop_NTPase"/>
</dbReference>
<feature type="transmembrane region" description="Helical" evidence="11">
    <location>
        <begin position="295"/>
        <end position="315"/>
    </location>
</feature>
<dbReference type="SUPFAM" id="SSF90123">
    <property type="entry name" value="ABC transporter transmembrane region"/>
    <property type="match status" value="1"/>
</dbReference>
<feature type="transmembrane region" description="Helical" evidence="11">
    <location>
        <begin position="150"/>
        <end position="175"/>
    </location>
</feature>
<dbReference type="NCBIfam" id="TIGR02868">
    <property type="entry name" value="CydC"/>
    <property type="match status" value="1"/>
</dbReference>
<name>A0A2P8EB47_9ACTN</name>
<dbReference type="Gene3D" id="1.20.1560.10">
    <property type="entry name" value="ABC transporter type 1, transmembrane domain"/>
    <property type="match status" value="1"/>
</dbReference>
<dbReference type="InterPro" id="IPR003439">
    <property type="entry name" value="ABC_transporter-like_ATP-bd"/>
</dbReference>
<dbReference type="AlphaFoldDB" id="A0A2P8EB47"/>
<evidence type="ECO:0000256" key="2">
    <source>
        <dbReference type="ARBA" id="ARBA00022448"/>
    </source>
</evidence>
<keyword evidence="3" id="KW-1003">Cell membrane</keyword>
<dbReference type="FunFam" id="3.40.50.300:FF:001001">
    <property type="entry name" value="Multidrug ABC transporter ATP-binding protein"/>
    <property type="match status" value="1"/>
</dbReference>
<gene>
    <name evidence="14" type="ORF">CLV30_10263</name>
</gene>
<accession>A0A2P8EB47</accession>
<keyword evidence="9 11" id="KW-0472">Membrane</keyword>
<comment type="caution">
    <text evidence="14">The sequence shown here is derived from an EMBL/GenBank/DDBJ whole genome shotgun (WGS) entry which is preliminary data.</text>
</comment>
<feature type="domain" description="ABC transporter" evidence="12">
    <location>
        <begin position="357"/>
        <end position="592"/>
    </location>
</feature>
<organism evidence="14 15">
    <name type="scientific">Haloactinopolyspora alba</name>
    <dbReference type="NCBI Taxonomy" id="648780"/>
    <lineage>
        <taxon>Bacteria</taxon>
        <taxon>Bacillati</taxon>
        <taxon>Actinomycetota</taxon>
        <taxon>Actinomycetes</taxon>
        <taxon>Jiangellales</taxon>
        <taxon>Jiangellaceae</taxon>
        <taxon>Haloactinopolyspora</taxon>
    </lineage>
</organism>
<dbReference type="InterPro" id="IPR017871">
    <property type="entry name" value="ABC_transporter-like_CS"/>
</dbReference>
<dbReference type="GO" id="GO:0005524">
    <property type="term" value="F:ATP binding"/>
    <property type="evidence" value="ECO:0007669"/>
    <property type="project" value="UniProtKB-KW"/>
</dbReference>
<evidence type="ECO:0000256" key="10">
    <source>
        <dbReference type="SAM" id="MobiDB-lite"/>
    </source>
</evidence>
<feature type="transmembrane region" description="Helical" evidence="11">
    <location>
        <begin position="39"/>
        <end position="65"/>
    </location>
</feature>
<evidence type="ECO:0000259" key="12">
    <source>
        <dbReference type="PROSITE" id="PS50893"/>
    </source>
</evidence>
<dbReference type="RefSeq" id="WP_205740471.1">
    <property type="nucleotide sequence ID" value="NZ_ML142898.1"/>
</dbReference>
<dbReference type="PROSITE" id="PS00211">
    <property type="entry name" value="ABC_TRANSPORTER_1"/>
    <property type="match status" value="1"/>
</dbReference>
<dbReference type="InterPro" id="IPR036640">
    <property type="entry name" value="ABC1_TM_sf"/>
</dbReference>
<evidence type="ECO:0000256" key="4">
    <source>
        <dbReference type="ARBA" id="ARBA00022519"/>
    </source>
</evidence>
<sequence length="598" mass="61526">MTAAAERVRPRPASAPATGSRRRPAARLVRILRTHAGRLTLAVAAGVAAELATLALMATAAWLIARAAQQPPLAALSLAIVGVRAFATSRGAFRYAERLAGHDAALRALATLRGQLYDALVPLAPSGLPAYRGADLLSRMVSDVEAVQDLVVRVLVPVGTALAVAAVAVGFSTVLLPSAGAVLAAGLVLAALVVPLVTLAAARRNARLLAPARAELSARNVDLLEGSADLAVLGGTADALSAADAAARRLARVERRAALSSAAGTATAMLVQGATTVLVTVVAMGAAADGTLEPVLVPVVALTALISFEPMMPMVGAVHRLLESRAALGRILAVLDTPAPVGEPVSPRPAPGRDVTVELDALHVRYPDAPSDAVDGVDLRLGPGTRVAMVGVSGSGKSTLLAAMMRFIEPSAGQIRLNGHDVREFAGDDVRAAISGVTQDAHLFHTTIRENLLLAAPEAGDEQVRAALATARLLDWVDSLPSGLDTVVGASGAQVSGGQRQRLALARALLGDPPVVLLDEPTEGLDPDTADELVADLLASTRGRSAVLVTHRLDGLDGVDEIVVLDAGRVVQRGTHRDLVARPGPYQDLWWSAHPGDE</sequence>
<keyword evidence="6" id="KW-0547">Nucleotide-binding</keyword>
<dbReference type="Gene3D" id="3.40.50.300">
    <property type="entry name" value="P-loop containing nucleotide triphosphate hydrolases"/>
    <property type="match status" value="1"/>
</dbReference>
<keyword evidence="2" id="KW-0813">Transport</keyword>
<keyword evidence="8 11" id="KW-1133">Transmembrane helix</keyword>
<feature type="region of interest" description="Disordered" evidence="10">
    <location>
        <begin position="1"/>
        <end position="22"/>
    </location>
</feature>
<dbReference type="SUPFAM" id="SSF52540">
    <property type="entry name" value="P-loop containing nucleoside triphosphate hydrolases"/>
    <property type="match status" value="1"/>
</dbReference>
<dbReference type="InterPro" id="IPR014223">
    <property type="entry name" value="ABC_CydC/D"/>
</dbReference>
<keyword evidence="4" id="KW-0997">Cell inner membrane</keyword>
<dbReference type="EMBL" id="PYGE01000002">
    <property type="protein sequence ID" value="PSL06678.1"/>
    <property type="molecule type" value="Genomic_DNA"/>
</dbReference>
<dbReference type="PROSITE" id="PS50929">
    <property type="entry name" value="ABC_TM1F"/>
    <property type="match status" value="1"/>
</dbReference>
<evidence type="ECO:0000256" key="6">
    <source>
        <dbReference type="ARBA" id="ARBA00022741"/>
    </source>
</evidence>
<evidence type="ECO:0000256" key="5">
    <source>
        <dbReference type="ARBA" id="ARBA00022692"/>
    </source>
</evidence>
<keyword evidence="7 14" id="KW-0067">ATP-binding</keyword>
<dbReference type="GO" id="GO:0045454">
    <property type="term" value="P:cell redox homeostasis"/>
    <property type="evidence" value="ECO:0007669"/>
    <property type="project" value="InterPro"/>
</dbReference>
<dbReference type="GO" id="GO:0005886">
    <property type="term" value="C:plasma membrane"/>
    <property type="evidence" value="ECO:0007669"/>
    <property type="project" value="UniProtKB-SubCell"/>
</dbReference>
<evidence type="ECO:0000256" key="11">
    <source>
        <dbReference type="SAM" id="Phobius"/>
    </source>
</evidence>
<evidence type="ECO:0000256" key="1">
    <source>
        <dbReference type="ARBA" id="ARBA00004651"/>
    </source>
</evidence>
<feature type="transmembrane region" description="Helical" evidence="11">
    <location>
        <begin position="181"/>
        <end position="202"/>
    </location>
</feature>